<dbReference type="AlphaFoldDB" id="A0A846QJJ2"/>
<feature type="domain" description="Zinc-ribbon" evidence="2">
    <location>
        <begin position="5"/>
        <end position="25"/>
    </location>
</feature>
<dbReference type="RefSeq" id="WP_167940309.1">
    <property type="nucleotide sequence ID" value="NZ_JAATJA010000001.1"/>
</dbReference>
<name>A0A846QJJ2_9BACT</name>
<evidence type="ECO:0000313" key="4">
    <source>
        <dbReference type="Proteomes" id="UP000580856"/>
    </source>
</evidence>
<evidence type="ECO:0000256" key="1">
    <source>
        <dbReference type="SAM" id="Phobius"/>
    </source>
</evidence>
<dbReference type="InterPro" id="IPR026870">
    <property type="entry name" value="Zinc_ribbon_dom"/>
</dbReference>
<sequence>MLKRCDNCNRLVPPDARTCPTCGAPRPDIHGVFRKEVFAAVLGTAVLLLLAFCSKNYG</sequence>
<evidence type="ECO:0000259" key="2">
    <source>
        <dbReference type="Pfam" id="PF13240"/>
    </source>
</evidence>
<accession>A0A846QJJ2</accession>
<reference evidence="3 4" key="1">
    <citation type="submission" date="2020-03" db="EMBL/GenBank/DDBJ databases">
        <title>Genomic Encyclopedia of Type Strains, Phase IV (KMG-IV): sequencing the most valuable type-strain genomes for metagenomic binning, comparative biology and taxonomic classification.</title>
        <authorList>
            <person name="Goeker M."/>
        </authorList>
    </citation>
    <scope>NUCLEOTIDE SEQUENCE [LARGE SCALE GENOMIC DNA]</scope>
    <source>
        <strain evidence="3 4">DSM 24233</strain>
    </source>
</reference>
<gene>
    <name evidence="3" type="ORF">GGQ74_000880</name>
</gene>
<keyword evidence="1" id="KW-1133">Transmembrane helix</keyword>
<dbReference type="Proteomes" id="UP000580856">
    <property type="component" value="Unassembled WGS sequence"/>
</dbReference>
<feature type="transmembrane region" description="Helical" evidence="1">
    <location>
        <begin position="37"/>
        <end position="54"/>
    </location>
</feature>
<keyword evidence="1" id="KW-0812">Transmembrane</keyword>
<dbReference type="Pfam" id="PF13240">
    <property type="entry name" value="Zn_Ribbon_1"/>
    <property type="match status" value="1"/>
</dbReference>
<proteinExistence type="predicted"/>
<keyword evidence="1" id="KW-0472">Membrane</keyword>
<organism evidence="3 4">
    <name type="scientific">Desulfobaculum xiamenense</name>
    <dbReference type="NCBI Taxonomy" id="995050"/>
    <lineage>
        <taxon>Bacteria</taxon>
        <taxon>Pseudomonadati</taxon>
        <taxon>Thermodesulfobacteriota</taxon>
        <taxon>Desulfovibrionia</taxon>
        <taxon>Desulfovibrionales</taxon>
        <taxon>Desulfovibrionaceae</taxon>
        <taxon>Desulfobaculum</taxon>
    </lineage>
</organism>
<evidence type="ECO:0000313" key="3">
    <source>
        <dbReference type="EMBL" id="NJB67240.1"/>
    </source>
</evidence>
<keyword evidence="4" id="KW-1185">Reference proteome</keyword>
<dbReference type="EMBL" id="JAATJA010000001">
    <property type="protein sequence ID" value="NJB67240.1"/>
    <property type="molecule type" value="Genomic_DNA"/>
</dbReference>
<protein>
    <recommendedName>
        <fullName evidence="2">Zinc-ribbon domain-containing protein</fullName>
    </recommendedName>
</protein>
<comment type="caution">
    <text evidence="3">The sequence shown here is derived from an EMBL/GenBank/DDBJ whole genome shotgun (WGS) entry which is preliminary data.</text>
</comment>